<dbReference type="Proteomes" id="UP000286113">
    <property type="component" value="Unassembled WGS sequence"/>
</dbReference>
<dbReference type="GO" id="GO:0016757">
    <property type="term" value="F:glycosyltransferase activity"/>
    <property type="evidence" value="ECO:0007669"/>
    <property type="project" value="InterPro"/>
</dbReference>
<accession>A0AA92TMP4</accession>
<feature type="domain" description="Glycosyl transferase family 1" evidence="1">
    <location>
        <begin position="115"/>
        <end position="278"/>
    </location>
</feature>
<comment type="caution">
    <text evidence="2">The sequence shown here is derived from an EMBL/GenBank/DDBJ whole genome shotgun (WGS) entry which is preliminary data.</text>
</comment>
<evidence type="ECO:0000313" key="3">
    <source>
        <dbReference type="Proteomes" id="UP000286113"/>
    </source>
</evidence>
<dbReference type="AlphaFoldDB" id="A0AA92TMP4"/>
<sequence>MVRNALGENRTCKLVFVHHFEPGSEVYFELFRDIKAEFLHSNSVAQKFKQMIKICLYPLYRPYKVHKAHANYKLAYDICDKVVLLSAEYIYKYCSFGGVSEKEKFAVIPNAITFDEFIQKSEFTRKKKQVLIVTRLEETQKRISLAIRIWKMIEQMPELSDWTLKVVGFGNYEAQYKKLAKGLRLERIFFEGRQDPRPYYRESSLFMMTSLYEGWPMTINESLQFGCVPFAFDVIPSLHDIIENGKNGCLLREMDLVGYAQKMKEIMLDDEKREELMEKCLETSKLYSLDNIYVKWKKLLNEL</sequence>
<dbReference type="Pfam" id="PF00534">
    <property type="entry name" value="Glycos_transf_1"/>
    <property type="match status" value="1"/>
</dbReference>
<reference evidence="2 3" key="1">
    <citation type="submission" date="2018-08" db="EMBL/GenBank/DDBJ databases">
        <title>A genome reference for cultivated species of the human gut microbiota.</title>
        <authorList>
            <person name="Zou Y."/>
            <person name="Xue W."/>
            <person name="Luo G."/>
        </authorList>
    </citation>
    <scope>NUCLEOTIDE SEQUENCE [LARGE SCALE GENOMIC DNA]</scope>
    <source>
        <strain evidence="2 3">AF22-1</strain>
    </source>
</reference>
<dbReference type="PANTHER" id="PTHR12526">
    <property type="entry name" value="GLYCOSYLTRANSFERASE"/>
    <property type="match status" value="1"/>
</dbReference>
<dbReference type="EMBL" id="QRVN01000004">
    <property type="protein sequence ID" value="RGS48265.1"/>
    <property type="molecule type" value="Genomic_DNA"/>
</dbReference>
<organism evidence="2 3">
    <name type="scientific">Segatella copri</name>
    <dbReference type="NCBI Taxonomy" id="165179"/>
    <lineage>
        <taxon>Bacteria</taxon>
        <taxon>Pseudomonadati</taxon>
        <taxon>Bacteroidota</taxon>
        <taxon>Bacteroidia</taxon>
        <taxon>Bacteroidales</taxon>
        <taxon>Prevotellaceae</taxon>
        <taxon>Segatella</taxon>
    </lineage>
</organism>
<dbReference type="SUPFAM" id="SSF53756">
    <property type="entry name" value="UDP-Glycosyltransferase/glycogen phosphorylase"/>
    <property type="match status" value="1"/>
</dbReference>
<evidence type="ECO:0000313" key="2">
    <source>
        <dbReference type="EMBL" id="RGS48265.1"/>
    </source>
</evidence>
<name>A0AA92TMP4_9BACT</name>
<dbReference type="InterPro" id="IPR001296">
    <property type="entry name" value="Glyco_trans_1"/>
</dbReference>
<evidence type="ECO:0000259" key="1">
    <source>
        <dbReference type="Pfam" id="PF00534"/>
    </source>
</evidence>
<proteinExistence type="predicted"/>
<dbReference type="PANTHER" id="PTHR12526:SF628">
    <property type="entry name" value="MANNOSYLGLUCOSYLGLYCERATE SYNTHASE"/>
    <property type="match status" value="1"/>
</dbReference>
<gene>
    <name evidence="2" type="ORF">DWX90_03530</name>
</gene>
<dbReference type="Gene3D" id="3.40.50.2000">
    <property type="entry name" value="Glycogen Phosphorylase B"/>
    <property type="match status" value="2"/>
</dbReference>
<protein>
    <submittedName>
        <fullName evidence="2">Glycosyltransferase</fullName>
    </submittedName>
</protein>